<dbReference type="STRING" id="1123402.SAMN02583745_01141"/>
<dbReference type="EMBL" id="FOHV01000007">
    <property type="protein sequence ID" value="SET01638.1"/>
    <property type="molecule type" value="Genomic_DNA"/>
</dbReference>
<dbReference type="InterPro" id="IPR018392">
    <property type="entry name" value="LysM"/>
</dbReference>
<dbReference type="GO" id="GO:0009279">
    <property type="term" value="C:cell outer membrane"/>
    <property type="evidence" value="ECO:0007669"/>
    <property type="project" value="TreeGrafter"/>
</dbReference>
<dbReference type="FunFam" id="2.40.160.160:FF:000001">
    <property type="entry name" value="Intimin-like inverse autotransporter SinH"/>
    <property type="match status" value="1"/>
</dbReference>
<name>A0A1I0B552_9GAMM</name>
<feature type="domain" description="LysM" evidence="3">
    <location>
        <begin position="57"/>
        <end position="103"/>
    </location>
</feature>
<keyword evidence="5" id="KW-1185">Reference proteome</keyword>
<protein>
    <submittedName>
        <fullName evidence="4">Invasin beta-domain of outer membrane</fullName>
    </submittedName>
</protein>
<dbReference type="InterPro" id="IPR038177">
    <property type="entry name" value="IAT_beta_sf"/>
</dbReference>
<dbReference type="AlphaFoldDB" id="A0A1I0B552"/>
<dbReference type="PROSITE" id="PS51782">
    <property type="entry name" value="LYSM"/>
    <property type="match status" value="1"/>
</dbReference>
<feature type="region of interest" description="Disordered" evidence="2">
    <location>
        <begin position="829"/>
        <end position="854"/>
    </location>
</feature>
<dbReference type="Gene3D" id="2.40.160.160">
    <property type="entry name" value="Inverse autotransporter, beta-domain"/>
    <property type="match status" value="1"/>
</dbReference>
<dbReference type="PANTHER" id="PTHR39576:SF2">
    <property type="entry name" value="ATTACHING AND EFFACING PROTEIN HOMOLOG-RELATED"/>
    <property type="match status" value="1"/>
</dbReference>
<organism evidence="4 5">
    <name type="scientific">Thorsellia anophelis DSM 18579</name>
    <dbReference type="NCBI Taxonomy" id="1123402"/>
    <lineage>
        <taxon>Bacteria</taxon>
        <taxon>Pseudomonadati</taxon>
        <taxon>Pseudomonadota</taxon>
        <taxon>Gammaproteobacteria</taxon>
        <taxon>Enterobacterales</taxon>
        <taxon>Thorselliaceae</taxon>
        <taxon>Thorsellia</taxon>
    </lineage>
</organism>
<gene>
    <name evidence="4" type="ORF">SAMN02583745_01141</name>
</gene>
<reference evidence="5" key="1">
    <citation type="submission" date="2016-10" db="EMBL/GenBank/DDBJ databases">
        <authorList>
            <person name="Varghese N."/>
            <person name="Submissions S."/>
        </authorList>
    </citation>
    <scope>NUCLEOTIDE SEQUENCE [LARGE SCALE GENOMIC DNA]</scope>
    <source>
        <strain evidence="5">DSM 18579</strain>
    </source>
</reference>
<comment type="similarity">
    <text evidence="1">Belongs to the intimin/invasin family.</text>
</comment>
<evidence type="ECO:0000313" key="5">
    <source>
        <dbReference type="Proteomes" id="UP000242642"/>
    </source>
</evidence>
<feature type="compositionally biased region" description="Polar residues" evidence="2">
    <location>
        <begin position="833"/>
        <end position="846"/>
    </location>
</feature>
<dbReference type="InterPro" id="IPR036779">
    <property type="entry name" value="LysM_dom_sf"/>
</dbReference>
<proteinExistence type="inferred from homology"/>
<dbReference type="OrthoDB" id="8320584at2"/>
<dbReference type="InterPro" id="IPR003535">
    <property type="entry name" value="Intimin/invasin_bac"/>
</dbReference>
<dbReference type="Pfam" id="PF11924">
    <property type="entry name" value="IAT_beta"/>
    <property type="match status" value="1"/>
</dbReference>
<dbReference type="GO" id="GO:0007155">
    <property type="term" value="P:cell adhesion"/>
    <property type="evidence" value="ECO:0007669"/>
    <property type="project" value="InterPro"/>
</dbReference>
<evidence type="ECO:0000256" key="2">
    <source>
        <dbReference type="SAM" id="MobiDB-lite"/>
    </source>
</evidence>
<evidence type="ECO:0000256" key="1">
    <source>
        <dbReference type="ARBA" id="ARBA00010116"/>
    </source>
</evidence>
<accession>A0A1I0B552</accession>
<dbReference type="PANTHER" id="PTHR39576">
    <property type="entry name" value="ATTACHING AND EFFACING PROTEIN HOMOLOG-RELATED-RELATED"/>
    <property type="match status" value="1"/>
</dbReference>
<evidence type="ECO:0000313" key="4">
    <source>
        <dbReference type="EMBL" id="SET01638.1"/>
    </source>
</evidence>
<evidence type="ECO:0000259" key="3">
    <source>
        <dbReference type="PROSITE" id="PS51782"/>
    </source>
</evidence>
<dbReference type="Gene3D" id="3.10.350.10">
    <property type="entry name" value="LysM domain"/>
    <property type="match status" value="1"/>
</dbReference>
<dbReference type="Proteomes" id="UP000242642">
    <property type="component" value="Unassembled WGS sequence"/>
</dbReference>
<dbReference type="InterPro" id="IPR051715">
    <property type="entry name" value="Intimin-Invasin_domain"/>
</dbReference>
<dbReference type="Pfam" id="PF01476">
    <property type="entry name" value="LysM"/>
    <property type="match status" value="1"/>
</dbReference>
<dbReference type="RefSeq" id="WP_093318497.1">
    <property type="nucleotide sequence ID" value="NZ_FOHV01000007.1"/>
</dbReference>
<dbReference type="PRINTS" id="PR01369">
    <property type="entry name" value="INTIMIN"/>
</dbReference>
<dbReference type="InterPro" id="IPR024519">
    <property type="entry name" value="IAT_beta"/>
</dbReference>
<sequence>MKSHSWTRTNIKWVVGAVVQSARNSLCLAITMAAYLPFSVHANLSESLVNAEQNQTVSYRLVEETSLYQLALQSQITIDDLRALNHGNLDNRTHLKAGEQLLLPANSSLVANIKLNTPEAINLPDLGGASGKQVKQKNGSEVILQAQELGESLVEQTPLTPLLAETAEERLAKSAVYVIDKGWENFSIDKLEQSAESWATSRAKSAVMQPIQQGANELLGKFGKAQSTISIDEKGSLKGSSFSLLSPIFDNNESLIFAQTGVHQQGSGDEDRLIGNFGLGYRYDTDAYLVGANAFFDHDFTGYNSRLGLGTELWMDNAKLSANYYMPLSDWRDSKVLENFEERAAEGFDVRAQGYLPSYPQLGASAVFEQYFGDQVALFGVNDRQKDPYAATIGIDYTPVPLLTLKASQKFGQEGKTDTRLDLNLNLQVGKPIEEQLDPNNVALARSLKGSRYDLVDRNYDIVLEYREKPNNSIKLASEVVLEYTTKELSIQNSELTAPSNVEWDVVYQGIPVNPDSFLSYDAGNWEFNAPDWKRSSDPEMNKYYVTMTVNLSDGEQLVSNEAVVTVIPDRGGFIKTIRGAAFTNNEDYTLKSDTDGDGFDDYTTYFEAWATRPTDRLNDDNTKVYENDIDAIPRFSFYLNDRDITNELKGRYAYQDEDNDGLWELTLSYQYASDVTVKVDFDSEDFDYREAVAEANFVSLKGPYTVLIFDQGPDGMAINLKRQLQDDEPIKPDTYYRAEIRDENGTDVTRFFIDTLRWRYFNPETGTTDDLPSWISRCDNKAMFSTQITNNKNNDLSPTITGSLVDGMDGVIPTPNEQGLQLYIEYNPSKPKLNSPTPTNGNASRCSDFKYVA</sequence>